<dbReference type="InterPro" id="IPR016667">
    <property type="entry name" value="Caps_polysacc_synth_CpsB/CapC"/>
</dbReference>
<comment type="similarity">
    <text evidence="1 5">Belongs to the metallo-dependent hydrolases superfamily. CpsB/CapC family.</text>
</comment>
<evidence type="ECO:0000256" key="2">
    <source>
        <dbReference type="ARBA" id="ARBA00022801"/>
    </source>
</evidence>
<dbReference type="PANTHER" id="PTHR39181:SF1">
    <property type="entry name" value="TYROSINE-PROTEIN PHOSPHATASE YWQE"/>
    <property type="match status" value="1"/>
</dbReference>
<comment type="caution">
    <text evidence="6">The sequence shown here is derived from an EMBL/GenBank/DDBJ whole genome shotgun (WGS) entry which is preliminary data.</text>
</comment>
<dbReference type="PIRSF" id="PIRSF016557">
    <property type="entry name" value="Caps_synth_CpsB"/>
    <property type="match status" value="1"/>
</dbReference>
<dbReference type="InterPro" id="IPR016195">
    <property type="entry name" value="Pol/histidinol_Pase-like"/>
</dbReference>
<keyword evidence="7" id="KW-1185">Reference proteome</keyword>
<protein>
    <recommendedName>
        <fullName evidence="5">Tyrosine-protein phosphatase</fullName>
        <ecNumber evidence="5">3.1.3.48</ecNumber>
    </recommendedName>
</protein>
<evidence type="ECO:0000313" key="6">
    <source>
        <dbReference type="EMBL" id="RDU35616.1"/>
    </source>
</evidence>
<dbReference type="Proteomes" id="UP000257144">
    <property type="component" value="Unassembled WGS sequence"/>
</dbReference>
<evidence type="ECO:0000313" key="7">
    <source>
        <dbReference type="Proteomes" id="UP000257144"/>
    </source>
</evidence>
<dbReference type="Pfam" id="PF19567">
    <property type="entry name" value="CpsB_CapC"/>
    <property type="match status" value="1"/>
</dbReference>
<dbReference type="GO" id="GO:0030145">
    <property type="term" value="F:manganese ion binding"/>
    <property type="evidence" value="ECO:0007669"/>
    <property type="project" value="UniProtKB-UniRule"/>
</dbReference>
<dbReference type="EC" id="3.1.3.48" evidence="5"/>
<reference evidence="6 7" key="1">
    <citation type="submission" date="2018-07" db="EMBL/GenBank/DDBJ databases">
        <title>Bacillus sp. YLB-04 draft genome sequence.</title>
        <authorList>
            <person name="Yu L."/>
            <person name="Tang X."/>
        </authorList>
    </citation>
    <scope>NUCLEOTIDE SEQUENCE [LARGE SCALE GENOMIC DNA]</scope>
    <source>
        <strain evidence="6 7">YLB-04</strain>
    </source>
</reference>
<gene>
    <name evidence="6" type="ORF">DRW41_17955</name>
</gene>
<evidence type="ECO:0000256" key="3">
    <source>
        <dbReference type="ARBA" id="ARBA00022912"/>
    </source>
</evidence>
<accession>A0A3D8GNH0</accession>
<organism evidence="6 7">
    <name type="scientific">Neobacillus piezotolerans</name>
    <dbReference type="NCBI Taxonomy" id="2259171"/>
    <lineage>
        <taxon>Bacteria</taxon>
        <taxon>Bacillati</taxon>
        <taxon>Bacillota</taxon>
        <taxon>Bacilli</taxon>
        <taxon>Bacillales</taxon>
        <taxon>Bacillaceae</taxon>
        <taxon>Neobacillus</taxon>
    </lineage>
</organism>
<dbReference type="EMBL" id="QNQT01000009">
    <property type="protein sequence ID" value="RDU35616.1"/>
    <property type="molecule type" value="Genomic_DNA"/>
</dbReference>
<evidence type="ECO:0000256" key="1">
    <source>
        <dbReference type="ARBA" id="ARBA00005750"/>
    </source>
</evidence>
<dbReference type="PANTHER" id="PTHR39181">
    <property type="entry name" value="TYROSINE-PROTEIN PHOSPHATASE YWQE"/>
    <property type="match status" value="1"/>
</dbReference>
<dbReference type="GO" id="GO:0004725">
    <property type="term" value="F:protein tyrosine phosphatase activity"/>
    <property type="evidence" value="ECO:0007669"/>
    <property type="project" value="UniProtKB-UniRule"/>
</dbReference>
<keyword evidence="2 5" id="KW-0378">Hydrolase</keyword>
<keyword evidence="3 5" id="KW-0904">Protein phosphatase</keyword>
<evidence type="ECO:0000256" key="5">
    <source>
        <dbReference type="PIRNR" id="PIRNR016557"/>
    </source>
</evidence>
<dbReference type="OrthoDB" id="9788539at2"/>
<proteinExistence type="inferred from homology"/>
<dbReference type="RefSeq" id="WP_115453400.1">
    <property type="nucleotide sequence ID" value="NZ_QNQT01000009.1"/>
</dbReference>
<evidence type="ECO:0000256" key="4">
    <source>
        <dbReference type="ARBA" id="ARBA00051722"/>
    </source>
</evidence>
<sequence length="253" mass="28684">MIDIHCHILPGVDDGAKTVEESVEMAREAVKEGIHAIIATPHHNRFYENPKEAVIQKAAELNSRLKEENVPLSILPGQEPAISGDFLKDYHKGNILTLNNTHYAFVELPSGHVPRYTSQILYELQNFGVIPIIVHPERNQGIIERPAILNELIRNGALAQLTASSLCGVFGKNIKNFSRQLIEANLVHFIASDAHNTNRRTFHMLRAFEEIETRYGPDFALFFRENAERLIEGKNVHKDEPQKVKRKKLLGIF</sequence>
<comment type="catalytic activity">
    <reaction evidence="4 5">
        <text>O-phospho-L-tyrosyl-[protein] + H2O = L-tyrosyl-[protein] + phosphate</text>
        <dbReference type="Rhea" id="RHEA:10684"/>
        <dbReference type="Rhea" id="RHEA-COMP:10136"/>
        <dbReference type="Rhea" id="RHEA-COMP:20101"/>
        <dbReference type="ChEBI" id="CHEBI:15377"/>
        <dbReference type="ChEBI" id="CHEBI:43474"/>
        <dbReference type="ChEBI" id="CHEBI:46858"/>
        <dbReference type="ChEBI" id="CHEBI:61978"/>
        <dbReference type="EC" id="3.1.3.48"/>
    </reaction>
</comment>
<dbReference type="AlphaFoldDB" id="A0A3D8GNH0"/>
<name>A0A3D8GNH0_9BACI</name>
<dbReference type="Gene3D" id="3.20.20.140">
    <property type="entry name" value="Metal-dependent hydrolases"/>
    <property type="match status" value="1"/>
</dbReference>
<dbReference type="SUPFAM" id="SSF89550">
    <property type="entry name" value="PHP domain-like"/>
    <property type="match status" value="1"/>
</dbReference>